<feature type="chain" id="PRO_5035430749" evidence="2">
    <location>
        <begin position="17"/>
        <end position="414"/>
    </location>
</feature>
<keyword evidence="4" id="KW-1185">Reference proteome</keyword>
<protein>
    <submittedName>
        <fullName evidence="3">Uncharacterized protein</fullName>
    </submittedName>
</protein>
<evidence type="ECO:0000313" key="4">
    <source>
        <dbReference type="Proteomes" id="UP000813824"/>
    </source>
</evidence>
<feature type="compositionally biased region" description="Acidic residues" evidence="1">
    <location>
        <begin position="303"/>
        <end position="312"/>
    </location>
</feature>
<evidence type="ECO:0000313" key="3">
    <source>
        <dbReference type="EMBL" id="KAH8082416.1"/>
    </source>
</evidence>
<evidence type="ECO:0000256" key="2">
    <source>
        <dbReference type="SAM" id="SignalP"/>
    </source>
</evidence>
<accession>A0A8K0UH01</accession>
<comment type="caution">
    <text evidence="3">The sequence shown here is derived from an EMBL/GenBank/DDBJ whole genome shotgun (WGS) entry which is preliminary data.</text>
</comment>
<dbReference type="EMBL" id="JAEVFJ010000050">
    <property type="protein sequence ID" value="KAH8082416.1"/>
    <property type="molecule type" value="Genomic_DNA"/>
</dbReference>
<keyword evidence="2" id="KW-0732">Signal</keyword>
<feature type="compositionally biased region" description="Polar residues" evidence="1">
    <location>
        <begin position="355"/>
        <end position="367"/>
    </location>
</feature>
<feature type="region of interest" description="Disordered" evidence="1">
    <location>
        <begin position="295"/>
        <end position="319"/>
    </location>
</feature>
<dbReference type="OrthoDB" id="10638167at2759"/>
<proteinExistence type="predicted"/>
<gene>
    <name evidence="3" type="ORF">BXZ70DRAFT_910757</name>
</gene>
<evidence type="ECO:0000256" key="1">
    <source>
        <dbReference type="SAM" id="MobiDB-lite"/>
    </source>
</evidence>
<dbReference type="AlphaFoldDB" id="A0A8K0UH01"/>
<dbReference type="Proteomes" id="UP000813824">
    <property type="component" value="Unassembled WGS sequence"/>
</dbReference>
<sequence>MATLFTLFLLTPIVVAEGVPSLSFTTPTPSDSAILVPAPSPLPFPHVPETRLDSELESLKVNNDAGGKQAPDAGSDGARTPGLPFLYHRPTATATPDWHSSWWRVHKSPQTFWEAQGAQVSREETSATVDDDREEAISVIAKDDGGQKLTRRDSEGIDDSDGEGLQRRGIDLSRFILSDKFDSAQEDLYDLQVPYPEQSDSGSITMLESKVTPSRAIKIFVIRDDQLTGYAEFYMKVSLLTTETLLLIAGVIADYTPIPSTTSVNAFDAMVSVPAPSPIPFPYIPDVCIELEFEDDGSRGSADDAEGEEDTKDPEVGLPELPFLYHRPTDTDAPDWFFPWWGVYKTPQVLREAQSSYRSETAASRTVNTDEKGAPDGPAVEQVPFHEATPFVVLDPNLDGNHEERRALCEGGKC</sequence>
<feature type="region of interest" description="Disordered" evidence="1">
    <location>
        <begin position="355"/>
        <end position="377"/>
    </location>
</feature>
<organism evidence="3 4">
    <name type="scientific">Cristinia sonorae</name>
    <dbReference type="NCBI Taxonomy" id="1940300"/>
    <lineage>
        <taxon>Eukaryota</taxon>
        <taxon>Fungi</taxon>
        <taxon>Dikarya</taxon>
        <taxon>Basidiomycota</taxon>
        <taxon>Agaricomycotina</taxon>
        <taxon>Agaricomycetes</taxon>
        <taxon>Agaricomycetidae</taxon>
        <taxon>Agaricales</taxon>
        <taxon>Pleurotineae</taxon>
        <taxon>Stephanosporaceae</taxon>
        <taxon>Cristinia</taxon>
    </lineage>
</organism>
<name>A0A8K0UH01_9AGAR</name>
<reference evidence="3" key="1">
    <citation type="journal article" date="2021" name="New Phytol.">
        <title>Evolutionary innovations through gain and loss of genes in the ectomycorrhizal Boletales.</title>
        <authorList>
            <person name="Wu G."/>
            <person name="Miyauchi S."/>
            <person name="Morin E."/>
            <person name="Kuo A."/>
            <person name="Drula E."/>
            <person name="Varga T."/>
            <person name="Kohler A."/>
            <person name="Feng B."/>
            <person name="Cao Y."/>
            <person name="Lipzen A."/>
            <person name="Daum C."/>
            <person name="Hundley H."/>
            <person name="Pangilinan J."/>
            <person name="Johnson J."/>
            <person name="Barry K."/>
            <person name="LaButti K."/>
            <person name="Ng V."/>
            <person name="Ahrendt S."/>
            <person name="Min B."/>
            <person name="Choi I.G."/>
            <person name="Park H."/>
            <person name="Plett J.M."/>
            <person name="Magnuson J."/>
            <person name="Spatafora J.W."/>
            <person name="Nagy L.G."/>
            <person name="Henrissat B."/>
            <person name="Grigoriev I.V."/>
            <person name="Yang Z.L."/>
            <person name="Xu J."/>
            <person name="Martin F.M."/>
        </authorList>
    </citation>
    <scope>NUCLEOTIDE SEQUENCE</scope>
    <source>
        <strain evidence="3">KKN 215</strain>
    </source>
</reference>
<feature type="region of interest" description="Disordered" evidence="1">
    <location>
        <begin position="62"/>
        <end position="82"/>
    </location>
</feature>
<feature type="signal peptide" evidence="2">
    <location>
        <begin position="1"/>
        <end position="16"/>
    </location>
</feature>